<accession>A0A0G0W3X2</accession>
<name>A0A0G0W3X2_UNCKA</name>
<evidence type="ECO:0000313" key="4">
    <source>
        <dbReference type="EMBL" id="KKS06712.1"/>
    </source>
</evidence>
<feature type="signal peptide" evidence="3">
    <location>
        <begin position="1"/>
        <end position="26"/>
    </location>
</feature>
<evidence type="ECO:0000256" key="1">
    <source>
        <dbReference type="SAM" id="MobiDB-lite"/>
    </source>
</evidence>
<gene>
    <name evidence="4" type="ORF">UU59_C0023G0002</name>
</gene>
<keyword evidence="2" id="KW-0812">Transmembrane</keyword>
<feature type="chain" id="PRO_5002535033" evidence="3">
    <location>
        <begin position="27"/>
        <end position="256"/>
    </location>
</feature>
<comment type="caution">
    <text evidence="4">The sequence shown here is derived from an EMBL/GenBank/DDBJ whole genome shotgun (WGS) entry which is preliminary data.</text>
</comment>
<feature type="transmembrane region" description="Helical" evidence="2">
    <location>
        <begin position="236"/>
        <end position="253"/>
    </location>
</feature>
<proteinExistence type="predicted"/>
<reference evidence="4 5" key="1">
    <citation type="journal article" date="2015" name="Nature">
        <title>rRNA introns, odd ribosomes, and small enigmatic genomes across a large radiation of phyla.</title>
        <authorList>
            <person name="Brown C.T."/>
            <person name="Hug L.A."/>
            <person name="Thomas B.C."/>
            <person name="Sharon I."/>
            <person name="Castelle C.J."/>
            <person name="Singh A."/>
            <person name="Wilkins M.J."/>
            <person name="Williams K.H."/>
            <person name="Banfield J.F."/>
        </authorList>
    </citation>
    <scope>NUCLEOTIDE SEQUENCE [LARGE SCALE GENOMIC DNA]</scope>
</reference>
<protein>
    <submittedName>
        <fullName evidence="4">Uncharacterized protein</fullName>
    </submittedName>
</protein>
<organism evidence="4 5">
    <name type="scientific">candidate division WWE3 bacterium GW2011_GWE1_41_27</name>
    <dbReference type="NCBI Taxonomy" id="1619131"/>
    <lineage>
        <taxon>Bacteria</taxon>
        <taxon>Katanobacteria</taxon>
    </lineage>
</organism>
<keyword evidence="2" id="KW-1133">Transmembrane helix</keyword>
<dbReference type="EMBL" id="LCBF01000023">
    <property type="protein sequence ID" value="KKS06712.1"/>
    <property type="molecule type" value="Genomic_DNA"/>
</dbReference>
<dbReference type="AlphaFoldDB" id="A0A0G0W3X2"/>
<evidence type="ECO:0000256" key="2">
    <source>
        <dbReference type="SAM" id="Phobius"/>
    </source>
</evidence>
<sequence length="256" mass="26683">MKLLMVLVVLVVVFAALGAAASPAQAQVSEMLINISDGSLSGHGCDSSEWHFVINQLADPSLAPATIHVAWSDGSEEDVPLQNVTPGGMAHYATAAHLDSYVVDATAYIYTTWGGKFNLSHGPCGNTDTPTVTVTVTETATQTPTITVTETPTNTPTVTETPTETVTITNTPTGTVTQTGTPTETVTQTQTPTVTTTGTPNETGTPTGTVTETLVNHTPTEPSLGGGKPESTQTTFFWPAIIGLVVVALFVVFKKH</sequence>
<evidence type="ECO:0000313" key="5">
    <source>
        <dbReference type="Proteomes" id="UP000034544"/>
    </source>
</evidence>
<dbReference type="PATRIC" id="fig|1619131.3.peg.520"/>
<dbReference type="Proteomes" id="UP000034544">
    <property type="component" value="Unassembled WGS sequence"/>
</dbReference>
<feature type="region of interest" description="Disordered" evidence="1">
    <location>
        <begin position="170"/>
        <end position="208"/>
    </location>
</feature>
<keyword evidence="3" id="KW-0732">Signal</keyword>
<keyword evidence="2" id="KW-0472">Membrane</keyword>
<evidence type="ECO:0000256" key="3">
    <source>
        <dbReference type="SAM" id="SignalP"/>
    </source>
</evidence>